<gene>
    <name evidence="2" type="ORF">MOC45_16965</name>
</gene>
<dbReference type="InterPro" id="IPR001173">
    <property type="entry name" value="Glyco_trans_2-like"/>
</dbReference>
<dbReference type="Proteomes" id="UP001070352">
    <property type="component" value="Unassembled WGS sequence"/>
</dbReference>
<dbReference type="SUPFAM" id="SSF48452">
    <property type="entry name" value="TPR-like"/>
    <property type="match status" value="1"/>
</dbReference>
<proteinExistence type="predicted"/>
<dbReference type="PANTHER" id="PTHR43630">
    <property type="entry name" value="POLY-BETA-1,6-N-ACETYL-D-GLUCOSAMINE SYNTHASE"/>
    <property type="match status" value="1"/>
</dbReference>
<protein>
    <submittedName>
        <fullName evidence="2">Glycosyltransferase</fullName>
        <ecNumber evidence="2">2.4.-.-</ecNumber>
    </submittedName>
</protein>
<keyword evidence="2" id="KW-0808">Transferase</keyword>
<comment type="caution">
    <text evidence="2">The sequence shown here is derived from an EMBL/GenBank/DDBJ whole genome shotgun (WGS) entry which is preliminary data.</text>
</comment>
<dbReference type="CDD" id="cd02511">
    <property type="entry name" value="Beta4Glucosyltransferase"/>
    <property type="match status" value="1"/>
</dbReference>
<dbReference type="PANTHER" id="PTHR43630:SF2">
    <property type="entry name" value="GLYCOSYLTRANSFERASE"/>
    <property type="match status" value="1"/>
</dbReference>
<dbReference type="InterPro" id="IPR029044">
    <property type="entry name" value="Nucleotide-diphossugar_trans"/>
</dbReference>
<dbReference type="AlphaFoldDB" id="A0A9Q4DUT1"/>
<dbReference type="Pfam" id="PF13432">
    <property type="entry name" value="TPR_16"/>
    <property type="match status" value="1"/>
</dbReference>
<dbReference type="Gene3D" id="3.90.550.10">
    <property type="entry name" value="Spore Coat Polysaccharide Biosynthesis Protein SpsA, Chain A"/>
    <property type="match status" value="1"/>
</dbReference>
<accession>A0A9Q4DUT1</accession>
<dbReference type="Gene3D" id="1.25.40.10">
    <property type="entry name" value="Tetratricopeptide repeat domain"/>
    <property type="match status" value="1"/>
</dbReference>
<dbReference type="EC" id="2.4.-.-" evidence="2"/>
<dbReference type="GO" id="GO:0016757">
    <property type="term" value="F:glycosyltransferase activity"/>
    <property type="evidence" value="ECO:0007669"/>
    <property type="project" value="UniProtKB-KW"/>
</dbReference>
<name>A0A9Q4DUT1_BACSC</name>
<dbReference type="SMART" id="SM00028">
    <property type="entry name" value="TPR"/>
    <property type="match status" value="3"/>
</dbReference>
<sequence>MKRPKLSVCMIVKNEERHIARCLESVQHIADEIIVIDTGSNDRTEDICTSFHAQVYHHRWEQDFSQARNASLQHAKGEWILILDADEELDPDTGSLLPSMLTDSLPSLGCVKVVNYTGKEWDENEAFEQRQIRLIRNQQNITFTGRVCERPEGEGESNTFSLPCIIHHYGYLEQEAQQKHKHNISLLNTEFLTSSTNPSLLYQKAAEYDRGNEHDKALRLAVDCINECKRKMQIPPPTVYYLKFKLLIDADRYEEAERDIHEALRHYPDYCTLHYYKGIIMYQFKKVREAIAAFEACLQTNNENHQYVQVKGAADFRSSCWLGVCHAELRQHMTAVLYLQKALNANPKCVRAQRLLSELTKDQAAHA</sequence>
<evidence type="ECO:0000313" key="3">
    <source>
        <dbReference type="Proteomes" id="UP001070352"/>
    </source>
</evidence>
<feature type="domain" description="Glycosyltransferase 2-like" evidence="1">
    <location>
        <begin position="7"/>
        <end position="127"/>
    </location>
</feature>
<evidence type="ECO:0000313" key="2">
    <source>
        <dbReference type="EMBL" id="MCY8122262.1"/>
    </source>
</evidence>
<organism evidence="2 3">
    <name type="scientific">Bacillus spizizenii</name>
    <name type="common">Bacillus subtilis subsp. spizizenii</name>
    <dbReference type="NCBI Taxonomy" id="96241"/>
    <lineage>
        <taxon>Bacteria</taxon>
        <taxon>Bacillati</taxon>
        <taxon>Bacillota</taxon>
        <taxon>Bacilli</taxon>
        <taxon>Bacillales</taxon>
        <taxon>Bacillaceae</taxon>
        <taxon>Bacillus</taxon>
    </lineage>
</organism>
<dbReference type="InterPro" id="IPR019734">
    <property type="entry name" value="TPR_rpt"/>
</dbReference>
<dbReference type="RefSeq" id="WP_041905185.1">
    <property type="nucleotide sequence ID" value="NZ_JARSKI010000014.1"/>
</dbReference>
<dbReference type="Pfam" id="PF00535">
    <property type="entry name" value="Glycos_transf_2"/>
    <property type="match status" value="1"/>
</dbReference>
<dbReference type="SUPFAM" id="SSF53448">
    <property type="entry name" value="Nucleotide-diphospho-sugar transferases"/>
    <property type="match status" value="1"/>
</dbReference>
<dbReference type="EMBL" id="JALANJ010000028">
    <property type="protein sequence ID" value="MCY8122262.1"/>
    <property type="molecule type" value="Genomic_DNA"/>
</dbReference>
<reference evidence="2" key="1">
    <citation type="submission" date="2022-02" db="EMBL/GenBank/DDBJ databases">
        <title>Crop Bioprotection Bacillus Genome Sequencing.</title>
        <authorList>
            <person name="Dunlap C."/>
        </authorList>
    </citation>
    <scope>NUCLEOTIDE SEQUENCE</scope>
    <source>
        <strain evidence="2">M18B4</strain>
    </source>
</reference>
<evidence type="ECO:0000259" key="1">
    <source>
        <dbReference type="Pfam" id="PF00535"/>
    </source>
</evidence>
<keyword evidence="2" id="KW-0328">Glycosyltransferase</keyword>
<dbReference type="InterPro" id="IPR011990">
    <property type="entry name" value="TPR-like_helical_dom_sf"/>
</dbReference>